<dbReference type="CDD" id="cd11386">
    <property type="entry name" value="MCP_signal"/>
    <property type="match status" value="1"/>
</dbReference>
<feature type="domain" description="HAMP" evidence="14">
    <location>
        <begin position="298"/>
        <end position="352"/>
    </location>
</feature>
<dbReference type="CDD" id="cd12913">
    <property type="entry name" value="PDC1_MCP_like"/>
    <property type="match status" value="1"/>
</dbReference>
<dbReference type="GO" id="GO:0043200">
    <property type="term" value="P:response to amino acid"/>
    <property type="evidence" value="ECO:0007669"/>
    <property type="project" value="UniProtKB-ARBA"/>
</dbReference>
<evidence type="ECO:0000256" key="7">
    <source>
        <dbReference type="ARBA" id="ARBA00022989"/>
    </source>
</evidence>
<keyword evidence="9 11" id="KW-0807">Transducer</keyword>
<evidence type="ECO:0000256" key="8">
    <source>
        <dbReference type="ARBA" id="ARBA00023136"/>
    </source>
</evidence>
<feature type="domain" description="Methyl-accepting transducer" evidence="13">
    <location>
        <begin position="357"/>
        <end position="593"/>
    </location>
</feature>
<keyword evidence="6 12" id="KW-0812">Transmembrane</keyword>
<gene>
    <name evidence="15" type="ORF">EZZ81_13770</name>
</gene>
<evidence type="ECO:0000256" key="9">
    <source>
        <dbReference type="ARBA" id="ARBA00023224"/>
    </source>
</evidence>
<comment type="subcellular location">
    <subcellularLocation>
        <location evidence="1">Cell inner membrane</location>
        <topology evidence="1">Multi-pass membrane protein</topology>
    </subcellularLocation>
</comment>
<evidence type="ECO:0000256" key="6">
    <source>
        <dbReference type="ARBA" id="ARBA00022692"/>
    </source>
</evidence>
<dbReference type="Proteomes" id="UP001163644">
    <property type="component" value="Chromosome"/>
</dbReference>
<keyword evidence="3" id="KW-0488">Methylation</keyword>
<dbReference type="Pfam" id="PF02743">
    <property type="entry name" value="dCache_1"/>
    <property type="match status" value="1"/>
</dbReference>
<evidence type="ECO:0000259" key="14">
    <source>
        <dbReference type="PROSITE" id="PS50885"/>
    </source>
</evidence>
<dbReference type="PANTHER" id="PTHR32089">
    <property type="entry name" value="METHYL-ACCEPTING CHEMOTAXIS PROTEIN MCPB"/>
    <property type="match status" value="1"/>
</dbReference>
<dbReference type="SMART" id="SM00304">
    <property type="entry name" value="HAMP"/>
    <property type="match status" value="1"/>
</dbReference>
<evidence type="ECO:0000313" key="15">
    <source>
        <dbReference type="EMBL" id="UZA69238.1"/>
    </source>
</evidence>
<keyword evidence="8 12" id="KW-0472">Membrane</keyword>
<dbReference type="InterPro" id="IPR003660">
    <property type="entry name" value="HAMP_dom"/>
</dbReference>
<evidence type="ECO:0000256" key="4">
    <source>
        <dbReference type="ARBA" id="ARBA00022500"/>
    </source>
</evidence>
<dbReference type="GO" id="GO:0007165">
    <property type="term" value="P:signal transduction"/>
    <property type="evidence" value="ECO:0007669"/>
    <property type="project" value="UniProtKB-KW"/>
</dbReference>
<dbReference type="EMBL" id="CP036495">
    <property type="protein sequence ID" value="UZA69238.1"/>
    <property type="molecule type" value="Genomic_DNA"/>
</dbReference>
<evidence type="ECO:0000256" key="11">
    <source>
        <dbReference type="PROSITE-ProRule" id="PRU00284"/>
    </source>
</evidence>
<feature type="transmembrane region" description="Helical" evidence="12">
    <location>
        <begin position="278"/>
        <end position="301"/>
    </location>
</feature>
<dbReference type="Pfam" id="PF00672">
    <property type="entry name" value="HAMP"/>
    <property type="match status" value="1"/>
</dbReference>
<evidence type="ECO:0000256" key="10">
    <source>
        <dbReference type="ARBA" id="ARBA00029447"/>
    </source>
</evidence>
<dbReference type="Gene3D" id="1.10.287.950">
    <property type="entry name" value="Methyl-accepting chemotaxis protein"/>
    <property type="match status" value="1"/>
</dbReference>
<keyword evidence="7 12" id="KW-1133">Transmembrane helix</keyword>
<dbReference type="InterPro" id="IPR029151">
    <property type="entry name" value="Sensor-like_sf"/>
</dbReference>
<evidence type="ECO:0000256" key="3">
    <source>
        <dbReference type="ARBA" id="ARBA00022481"/>
    </source>
</evidence>
<dbReference type="FunFam" id="1.10.287.950:FF:000001">
    <property type="entry name" value="Methyl-accepting chemotaxis sensory transducer"/>
    <property type="match status" value="1"/>
</dbReference>
<dbReference type="CDD" id="cd12912">
    <property type="entry name" value="PDC2_MCP_like"/>
    <property type="match status" value="1"/>
</dbReference>
<dbReference type="SMART" id="SM00283">
    <property type="entry name" value="MA"/>
    <property type="match status" value="1"/>
</dbReference>
<dbReference type="PROSITE" id="PS50885">
    <property type="entry name" value="HAMP"/>
    <property type="match status" value="1"/>
</dbReference>
<dbReference type="AlphaFoldDB" id="A0AA46ZXL0"/>
<keyword evidence="4" id="KW-0145">Chemotaxis</keyword>
<keyword evidence="2" id="KW-1003">Cell membrane</keyword>
<organism evidence="15 16">
    <name type="scientific">Pseudomonas viridiflava</name>
    <name type="common">Phytomonas viridiflava</name>
    <dbReference type="NCBI Taxonomy" id="33069"/>
    <lineage>
        <taxon>Bacteria</taxon>
        <taxon>Pseudomonadati</taxon>
        <taxon>Pseudomonadota</taxon>
        <taxon>Gammaproteobacteria</taxon>
        <taxon>Pseudomonadales</taxon>
        <taxon>Pseudomonadaceae</taxon>
        <taxon>Pseudomonas</taxon>
    </lineage>
</organism>
<dbReference type="GO" id="GO:0005886">
    <property type="term" value="C:plasma membrane"/>
    <property type="evidence" value="ECO:0007669"/>
    <property type="project" value="UniProtKB-SubCell"/>
</dbReference>
<dbReference type="GO" id="GO:0006935">
    <property type="term" value="P:chemotaxis"/>
    <property type="evidence" value="ECO:0007669"/>
    <property type="project" value="UniProtKB-KW"/>
</dbReference>
<evidence type="ECO:0000256" key="12">
    <source>
        <dbReference type="SAM" id="Phobius"/>
    </source>
</evidence>
<dbReference type="SUPFAM" id="SSF103190">
    <property type="entry name" value="Sensory domain-like"/>
    <property type="match status" value="1"/>
</dbReference>
<dbReference type="PANTHER" id="PTHR32089:SF39">
    <property type="entry name" value="METHYL-ACCEPTING CHEMOTAXIS PROTEIN HLYB"/>
    <property type="match status" value="1"/>
</dbReference>
<dbReference type="SUPFAM" id="SSF58104">
    <property type="entry name" value="Methyl-accepting chemotaxis protein (MCP) signaling domain"/>
    <property type="match status" value="1"/>
</dbReference>
<dbReference type="Gene3D" id="3.30.450.20">
    <property type="entry name" value="PAS domain"/>
    <property type="match status" value="2"/>
</dbReference>
<evidence type="ECO:0000256" key="2">
    <source>
        <dbReference type="ARBA" id="ARBA00022475"/>
    </source>
</evidence>
<evidence type="ECO:0000256" key="5">
    <source>
        <dbReference type="ARBA" id="ARBA00022519"/>
    </source>
</evidence>
<dbReference type="GO" id="GO:0016597">
    <property type="term" value="F:amino acid binding"/>
    <property type="evidence" value="ECO:0007669"/>
    <property type="project" value="UniProtKB-ARBA"/>
</dbReference>
<dbReference type="CDD" id="cd06225">
    <property type="entry name" value="HAMP"/>
    <property type="match status" value="1"/>
</dbReference>
<proteinExistence type="inferred from homology"/>
<evidence type="ECO:0000256" key="1">
    <source>
        <dbReference type="ARBA" id="ARBA00004429"/>
    </source>
</evidence>
<name>A0AA46ZXL0_PSEVI</name>
<dbReference type="FunFam" id="3.30.450.20:FF:000048">
    <property type="entry name" value="Methyl-accepting chemotaxis protein"/>
    <property type="match status" value="1"/>
</dbReference>
<sequence length="629" mass="67056">MTRTLKFSHKILLAASLVVIAAFTSFTFYNDYLQRNALRAQLKENLNQTGDSTAGNIRNWLSGRILLVENLAENAAVPQSNEAQNIALGQPTLLSTFMSIYVGKKDGSFSTQPPDDMPGDYDPRTRPWYTGAIAAGKTTLTEPYLDAVTKGLIVTIATPVKAASGVSGVVGGDLSLETLVKMISSLRLHNEGYAFLVDANGRILVHPDASLAMKTLAEVYPVSTPRLSQELSESEFAGKTQILTFAHVNGLPSVDWYVGVAMDKSKAYAALSEFRNSAIVATVVAVVLIIGLLGMLLSVLMRPLNLMGRAMHDIAAGEGDLTKRLVIQSQDEFGYLGNGFNLFVERIHDSMREVASSTTQLNEVALRVVSASNSSMLNSDQQANRTSSVAAAINQLGAAAQEIAQNAARASGHSSDARTLASNGQEVVGKNIAAMNRLSSRISGASDEIEALNTKTANIGQILDVITGISQQTNLLALNAAIEAARAGEAGRGFAVVADEVRSLAHRTQESASQVQEMIEQLQSGAREAVAIMTDSQRESIETVGIANQAVASLESVSVRIGEIDGMNQSVATATEEQTSVVEAINVDITQINTLNQEGVENLNATLRACTDLERQSARLTQLVGSFRI</sequence>
<reference evidence="15" key="1">
    <citation type="submission" date="2019-02" db="EMBL/GenBank/DDBJ databases">
        <authorList>
            <person name="Lutz S."/>
            <person name="Schori C."/>
            <person name="Ahrens C.H."/>
            <person name="Gueguen E."/>
        </authorList>
    </citation>
    <scope>NUCLEOTIDE SEQUENCE</scope>
    <source>
        <strain evidence="15">Psy35</strain>
    </source>
</reference>
<protein>
    <submittedName>
        <fullName evidence="15">Methyl-accepting chemotaxis protein</fullName>
    </submittedName>
</protein>
<evidence type="ECO:0000259" key="13">
    <source>
        <dbReference type="PROSITE" id="PS50111"/>
    </source>
</evidence>
<dbReference type="InterPro" id="IPR004089">
    <property type="entry name" value="MCPsignal_dom"/>
</dbReference>
<dbReference type="Pfam" id="PF00015">
    <property type="entry name" value="MCPsignal"/>
    <property type="match status" value="1"/>
</dbReference>
<dbReference type="PROSITE" id="PS50111">
    <property type="entry name" value="CHEMOTAXIS_TRANSDUC_2"/>
    <property type="match status" value="1"/>
</dbReference>
<dbReference type="InterPro" id="IPR033479">
    <property type="entry name" value="dCache_1"/>
</dbReference>
<accession>A0AA46ZXL0</accession>
<keyword evidence="5" id="KW-0997">Cell inner membrane</keyword>
<comment type="similarity">
    <text evidence="10">Belongs to the methyl-accepting chemotaxis (MCP) protein family.</text>
</comment>
<evidence type="ECO:0000313" key="16">
    <source>
        <dbReference type="Proteomes" id="UP001163644"/>
    </source>
</evidence>